<dbReference type="InterPro" id="IPR013783">
    <property type="entry name" value="Ig-like_fold"/>
</dbReference>
<name>A0A3S4ZUS1_9PLAT</name>
<comment type="caution">
    <text evidence="2">The sequence shown here is derived from an EMBL/GenBank/DDBJ whole genome shotgun (WGS) entry which is preliminary data.</text>
</comment>
<evidence type="ECO:0000313" key="3">
    <source>
        <dbReference type="Proteomes" id="UP000784294"/>
    </source>
</evidence>
<keyword evidence="3" id="KW-1185">Reference proteome</keyword>
<accession>A0A3S4ZUS1</accession>
<dbReference type="EMBL" id="CAAALY010046006">
    <property type="protein sequence ID" value="VEL20343.1"/>
    <property type="molecule type" value="Genomic_DNA"/>
</dbReference>
<proteinExistence type="predicted"/>
<organism evidence="2 3">
    <name type="scientific">Protopolystoma xenopodis</name>
    <dbReference type="NCBI Taxonomy" id="117903"/>
    <lineage>
        <taxon>Eukaryota</taxon>
        <taxon>Metazoa</taxon>
        <taxon>Spiralia</taxon>
        <taxon>Lophotrochozoa</taxon>
        <taxon>Platyhelminthes</taxon>
        <taxon>Monogenea</taxon>
        <taxon>Polyopisthocotylea</taxon>
        <taxon>Polystomatidea</taxon>
        <taxon>Polystomatidae</taxon>
        <taxon>Protopolystoma</taxon>
    </lineage>
</organism>
<gene>
    <name evidence="2" type="ORF">PXEA_LOCUS13783</name>
</gene>
<dbReference type="AlphaFoldDB" id="A0A3S4ZUS1"/>
<dbReference type="SUPFAM" id="SSF48726">
    <property type="entry name" value="Immunoglobulin"/>
    <property type="match status" value="1"/>
</dbReference>
<dbReference type="PROSITE" id="PS50835">
    <property type="entry name" value="IG_LIKE"/>
    <property type="match status" value="1"/>
</dbReference>
<reference evidence="2" key="1">
    <citation type="submission" date="2018-11" db="EMBL/GenBank/DDBJ databases">
        <authorList>
            <consortium name="Pathogen Informatics"/>
        </authorList>
    </citation>
    <scope>NUCLEOTIDE SEQUENCE</scope>
</reference>
<dbReference type="InterPro" id="IPR036179">
    <property type="entry name" value="Ig-like_dom_sf"/>
</dbReference>
<feature type="domain" description="Ig-like" evidence="1">
    <location>
        <begin position="1"/>
        <end position="69"/>
    </location>
</feature>
<dbReference type="InterPro" id="IPR007110">
    <property type="entry name" value="Ig-like_dom"/>
</dbReference>
<dbReference type="Proteomes" id="UP000784294">
    <property type="component" value="Unassembled WGS sequence"/>
</dbReference>
<dbReference type="Gene3D" id="2.60.40.10">
    <property type="entry name" value="Immunoglobulins"/>
    <property type="match status" value="1"/>
</dbReference>
<sequence length="133" mass="14874">MEGITVRIQCNVSTTNLPNGAAPIRYEWKDPNGTVIGTQWELRLARIQLSESGLYVCGVSSMVGDERISASMGTIINVTPYFLAPPGQGFWYCPGLICLQNKIRARLIFNLASMPRSREWVPPYHWDRCGLQG</sequence>
<evidence type="ECO:0000313" key="2">
    <source>
        <dbReference type="EMBL" id="VEL20343.1"/>
    </source>
</evidence>
<dbReference type="OrthoDB" id="190835at2759"/>
<evidence type="ECO:0000259" key="1">
    <source>
        <dbReference type="PROSITE" id="PS50835"/>
    </source>
</evidence>
<protein>
    <recommendedName>
        <fullName evidence="1">Ig-like domain-containing protein</fullName>
    </recommendedName>
</protein>